<dbReference type="SUPFAM" id="SSF161111">
    <property type="entry name" value="Cation efflux protein transmembrane domain-like"/>
    <property type="match status" value="1"/>
</dbReference>
<keyword evidence="3 6" id="KW-0812">Transmembrane</keyword>
<keyword evidence="2" id="KW-0813">Transport</keyword>
<dbReference type="InterPro" id="IPR058533">
    <property type="entry name" value="Cation_efflux_TM"/>
</dbReference>
<evidence type="ECO:0000259" key="7">
    <source>
        <dbReference type="Pfam" id="PF01545"/>
    </source>
</evidence>
<evidence type="ECO:0000256" key="2">
    <source>
        <dbReference type="ARBA" id="ARBA00022448"/>
    </source>
</evidence>
<protein>
    <recommendedName>
        <fullName evidence="7">Cation efflux protein transmembrane domain-containing protein</fullName>
    </recommendedName>
</protein>
<evidence type="ECO:0000256" key="6">
    <source>
        <dbReference type="SAM" id="Phobius"/>
    </source>
</evidence>
<accession>A0ABX8A5D0</accession>
<feature type="transmembrane region" description="Helical" evidence="6">
    <location>
        <begin position="155"/>
        <end position="175"/>
    </location>
</feature>
<dbReference type="Gene3D" id="1.20.1510.10">
    <property type="entry name" value="Cation efflux protein transmembrane domain"/>
    <property type="match status" value="1"/>
</dbReference>
<keyword evidence="5 6" id="KW-0472">Membrane</keyword>
<evidence type="ECO:0000313" key="8">
    <source>
        <dbReference type="EMBL" id="QUS38833.1"/>
    </source>
</evidence>
<feature type="transmembrane region" description="Helical" evidence="6">
    <location>
        <begin position="225"/>
        <end position="244"/>
    </location>
</feature>
<feature type="transmembrane region" description="Helical" evidence="6">
    <location>
        <begin position="195"/>
        <end position="213"/>
    </location>
</feature>
<feature type="domain" description="Cation efflux protein transmembrane" evidence="7">
    <location>
        <begin position="54"/>
        <end position="254"/>
    </location>
</feature>
<feature type="transmembrane region" description="Helical" evidence="6">
    <location>
        <begin position="124"/>
        <end position="143"/>
    </location>
</feature>
<dbReference type="Pfam" id="PF01545">
    <property type="entry name" value="Cation_efflux"/>
    <property type="match status" value="1"/>
</dbReference>
<keyword evidence="9" id="KW-1185">Reference proteome</keyword>
<sequence length="344" mass="38010">MSLPMACHRCRRCRTSFPKRPHRLSLVPFSRISCVKTMTSSQHDLDNRSERKTLVYSIIVTAFDAAVGIAVGLAINSSSIVFDGIYSVIDAAMTGLSVGVSLLLARGSTRYFQFGFWQFEPMLVLLNSLVLALSCGYALLGALNDLFSVGRSVSFGPGAAYGIIAGLLALVMAYVIGTRAKRLDSELLLMDARNWFASGLVSVALGISFWVAARMHGTSYDHLVPYLDPAVLATLSLLLLPLPLRACWRSVKDIIQVAPVDLDEEVREIARDIQKRHGFENFSTYVAKMGRARFVDITFLAPDDLGPREVDYFDGIRREIAERLGAVPPSHWLNIEFTSDEAWL</sequence>
<comment type="subcellular location">
    <subcellularLocation>
        <location evidence="1">Membrane</location>
        <topology evidence="1">Multi-pass membrane protein</topology>
    </subcellularLocation>
</comment>
<evidence type="ECO:0000313" key="9">
    <source>
        <dbReference type="Proteomes" id="UP000682843"/>
    </source>
</evidence>
<keyword evidence="4 6" id="KW-1133">Transmembrane helix</keyword>
<dbReference type="InterPro" id="IPR050291">
    <property type="entry name" value="CDF_Transporter"/>
</dbReference>
<proteinExistence type="predicted"/>
<dbReference type="PANTHER" id="PTHR43840">
    <property type="entry name" value="MITOCHONDRIAL METAL TRANSPORTER 1-RELATED"/>
    <property type="match status" value="1"/>
</dbReference>
<evidence type="ECO:0000256" key="4">
    <source>
        <dbReference type="ARBA" id="ARBA00022989"/>
    </source>
</evidence>
<evidence type="ECO:0000256" key="5">
    <source>
        <dbReference type="ARBA" id="ARBA00023136"/>
    </source>
</evidence>
<dbReference type="InterPro" id="IPR027469">
    <property type="entry name" value="Cation_efflux_TMD_sf"/>
</dbReference>
<reference evidence="8 9" key="1">
    <citation type="submission" date="2019-02" db="EMBL/GenBank/DDBJ databases">
        <title>Emended description of the genus Rhodopseudomonas and description of Rhodopseudomonas albus sp. nov., a non-phototrophic, heavy-metal-tolerant bacterium isolated from garden soil.</title>
        <authorList>
            <person name="Bao Z."/>
            <person name="Cao W.W."/>
            <person name="Sato Y."/>
            <person name="Nishizawa T."/>
            <person name="Zhao J."/>
            <person name="Guo Y."/>
            <person name="Ohta H."/>
        </authorList>
    </citation>
    <scope>NUCLEOTIDE SEQUENCE [LARGE SCALE GENOMIC DNA]</scope>
    <source>
        <strain evidence="8 9">SK50-23</strain>
    </source>
</reference>
<feature type="transmembrane region" description="Helical" evidence="6">
    <location>
        <begin position="81"/>
        <end position="104"/>
    </location>
</feature>
<feature type="transmembrane region" description="Helical" evidence="6">
    <location>
        <begin position="54"/>
        <end position="75"/>
    </location>
</feature>
<dbReference type="PANTHER" id="PTHR43840:SF15">
    <property type="entry name" value="MITOCHONDRIAL METAL TRANSPORTER 1-RELATED"/>
    <property type="match status" value="1"/>
</dbReference>
<dbReference type="Proteomes" id="UP000682843">
    <property type="component" value="Chromosome"/>
</dbReference>
<dbReference type="EMBL" id="CP036498">
    <property type="protein sequence ID" value="QUS38833.1"/>
    <property type="molecule type" value="Genomic_DNA"/>
</dbReference>
<organism evidence="8 9">
    <name type="scientific">Tardiphaga alba</name>
    <dbReference type="NCBI Taxonomy" id="340268"/>
    <lineage>
        <taxon>Bacteria</taxon>
        <taxon>Pseudomonadati</taxon>
        <taxon>Pseudomonadota</taxon>
        <taxon>Alphaproteobacteria</taxon>
        <taxon>Hyphomicrobiales</taxon>
        <taxon>Nitrobacteraceae</taxon>
        <taxon>Tardiphaga</taxon>
    </lineage>
</organism>
<evidence type="ECO:0000256" key="1">
    <source>
        <dbReference type="ARBA" id="ARBA00004141"/>
    </source>
</evidence>
<evidence type="ECO:0000256" key="3">
    <source>
        <dbReference type="ARBA" id="ARBA00022692"/>
    </source>
</evidence>
<name>A0ABX8A5D0_9BRAD</name>
<gene>
    <name evidence="8" type="ORF">RPMA_08305</name>
</gene>